<dbReference type="STRING" id="797114.C475_04920"/>
<dbReference type="EMBL" id="AOIU01000011">
    <property type="protein sequence ID" value="ELZ28119.1"/>
    <property type="molecule type" value="Genomic_DNA"/>
</dbReference>
<gene>
    <name evidence="1" type="ORF">C475_04920</name>
</gene>
<dbReference type="RefSeq" id="WP_006882656.1">
    <property type="nucleotide sequence ID" value="NZ_AOIU01000011.1"/>
</dbReference>
<protein>
    <submittedName>
        <fullName evidence="1">Uncharacterized protein</fullName>
    </submittedName>
</protein>
<accession>M0D1U7</accession>
<dbReference type="AlphaFoldDB" id="M0D1U7"/>
<keyword evidence="2" id="KW-1185">Reference proteome</keyword>
<dbReference type="OrthoDB" id="385644at2157"/>
<comment type="caution">
    <text evidence="1">The sequence shown here is derived from an EMBL/GenBank/DDBJ whole genome shotgun (WGS) entry which is preliminary data.</text>
</comment>
<dbReference type="Proteomes" id="UP000011626">
    <property type="component" value="Unassembled WGS sequence"/>
</dbReference>
<sequence>MTPEGEPIWRQSDEYRVTSDERVVASGILREPGAFFVRVGNEDGDHTAQGWIGLYEASGGGVAEDYLDISISAGDRLRLSA</sequence>
<name>M0D1U7_9EURY</name>
<organism evidence="1 2">
    <name type="scientific">Halosimplex carlsbadense 2-9-1</name>
    <dbReference type="NCBI Taxonomy" id="797114"/>
    <lineage>
        <taxon>Archaea</taxon>
        <taxon>Methanobacteriati</taxon>
        <taxon>Methanobacteriota</taxon>
        <taxon>Stenosarchaea group</taxon>
        <taxon>Halobacteria</taxon>
        <taxon>Halobacteriales</taxon>
        <taxon>Haloarculaceae</taxon>
        <taxon>Halosimplex</taxon>
    </lineage>
</organism>
<evidence type="ECO:0000313" key="1">
    <source>
        <dbReference type="EMBL" id="ELZ28119.1"/>
    </source>
</evidence>
<proteinExistence type="predicted"/>
<reference evidence="1 2" key="1">
    <citation type="journal article" date="2014" name="PLoS Genet.">
        <title>Phylogenetically driven sequencing of extremely halophilic archaea reveals strategies for static and dynamic osmo-response.</title>
        <authorList>
            <person name="Becker E.A."/>
            <person name="Seitzer P.M."/>
            <person name="Tritt A."/>
            <person name="Larsen D."/>
            <person name="Krusor M."/>
            <person name="Yao A.I."/>
            <person name="Wu D."/>
            <person name="Madern D."/>
            <person name="Eisen J.A."/>
            <person name="Darling A.E."/>
            <person name="Facciotti M.T."/>
        </authorList>
    </citation>
    <scope>NUCLEOTIDE SEQUENCE [LARGE SCALE GENOMIC DNA]</scope>
    <source>
        <strain evidence="1 2">2-9-1</strain>
    </source>
</reference>
<evidence type="ECO:0000313" key="2">
    <source>
        <dbReference type="Proteomes" id="UP000011626"/>
    </source>
</evidence>